<comment type="caution">
    <text evidence="1">The sequence shown here is derived from an EMBL/GenBank/DDBJ whole genome shotgun (WGS) entry which is preliminary data.</text>
</comment>
<proteinExistence type="predicted"/>
<gene>
    <name evidence="1" type="ORF">CEP54_003871</name>
</gene>
<dbReference type="OrthoDB" id="3594103at2759"/>
<evidence type="ECO:0008006" key="3">
    <source>
        <dbReference type="Google" id="ProtNLM"/>
    </source>
</evidence>
<evidence type="ECO:0000313" key="1">
    <source>
        <dbReference type="EMBL" id="RSL66115.1"/>
    </source>
</evidence>
<accession>A0A428QLG2</accession>
<organism evidence="1 2">
    <name type="scientific">Fusarium duplospermum</name>
    <dbReference type="NCBI Taxonomy" id="1325734"/>
    <lineage>
        <taxon>Eukaryota</taxon>
        <taxon>Fungi</taxon>
        <taxon>Dikarya</taxon>
        <taxon>Ascomycota</taxon>
        <taxon>Pezizomycotina</taxon>
        <taxon>Sordariomycetes</taxon>
        <taxon>Hypocreomycetidae</taxon>
        <taxon>Hypocreales</taxon>
        <taxon>Nectriaceae</taxon>
        <taxon>Fusarium</taxon>
        <taxon>Fusarium solani species complex</taxon>
    </lineage>
</organism>
<reference evidence="1 2" key="1">
    <citation type="submission" date="2017-06" db="EMBL/GenBank/DDBJ databases">
        <title>Comparative genomic analysis of Ambrosia Fusariam Clade fungi.</title>
        <authorList>
            <person name="Stajich J.E."/>
            <person name="Carrillo J."/>
            <person name="Kijimoto T."/>
            <person name="Eskalen A."/>
            <person name="O'Donnell K."/>
            <person name="Kasson M."/>
        </authorList>
    </citation>
    <scope>NUCLEOTIDE SEQUENCE [LARGE SCALE GENOMIC DNA]</scope>
    <source>
        <strain evidence="1 2">NRRL62584</strain>
    </source>
</reference>
<dbReference type="AlphaFoldDB" id="A0A428QLG2"/>
<dbReference type="Proteomes" id="UP000288168">
    <property type="component" value="Unassembled WGS sequence"/>
</dbReference>
<keyword evidence="2" id="KW-1185">Reference proteome</keyword>
<evidence type="ECO:0000313" key="2">
    <source>
        <dbReference type="Proteomes" id="UP000288168"/>
    </source>
</evidence>
<name>A0A428QLG2_9HYPO</name>
<dbReference type="EMBL" id="NKCI01000026">
    <property type="protein sequence ID" value="RSL66115.1"/>
    <property type="molecule type" value="Genomic_DNA"/>
</dbReference>
<sequence>MEAGSSGSSSSDHVRNMVMIVFSENKTIMLPEKIINKHPKLASRFVTMSDGKQLDLTTWPTPVVHVLVMFLFTGAYQDLHDLDENELEEYEEAEAMLNRVLQTYMLATEYGLDRLAKVAAHGFDVMSLEMPLRSILNVVCGSNITFDSQDIELMNVLIKQASHIGFGLAVREGLGIYQSAFKNDGTVFGVLFSQILEQRTRIRELMCENKGLKEQLDFEME</sequence>
<protein>
    <recommendedName>
        <fullName evidence="3">BTB domain-containing protein</fullName>
    </recommendedName>
</protein>